<evidence type="ECO:0000256" key="11">
    <source>
        <dbReference type="ARBA" id="ARBA00023136"/>
    </source>
</evidence>
<dbReference type="Gene3D" id="1.20.950.20">
    <property type="entry name" value="Transmembrane di-heme cytochromes, Chain C"/>
    <property type="match status" value="1"/>
</dbReference>
<evidence type="ECO:0000256" key="1">
    <source>
        <dbReference type="ARBA" id="ARBA00001970"/>
    </source>
</evidence>
<dbReference type="GO" id="GO:0009055">
    <property type="term" value="F:electron transfer activity"/>
    <property type="evidence" value="ECO:0007669"/>
    <property type="project" value="InterPro"/>
</dbReference>
<keyword evidence="10" id="KW-0408">Iron</keyword>
<keyword evidence="5" id="KW-0349">Heme</keyword>
<evidence type="ECO:0000256" key="2">
    <source>
        <dbReference type="ARBA" id="ARBA00004651"/>
    </source>
</evidence>
<dbReference type="InterPro" id="IPR016174">
    <property type="entry name" value="Di-haem_cyt_TM"/>
</dbReference>
<evidence type="ECO:0000256" key="7">
    <source>
        <dbReference type="ARBA" id="ARBA00022723"/>
    </source>
</evidence>
<evidence type="ECO:0000256" key="12">
    <source>
        <dbReference type="ARBA" id="ARBA00037975"/>
    </source>
</evidence>
<comment type="similarity">
    <text evidence="12">Belongs to the cytochrome b561 family.</text>
</comment>
<accession>A0A369TLZ5</accession>
<evidence type="ECO:0000259" key="14">
    <source>
        <dbReference type="Pfam" id="PF01292"/>
    </source>
</evidence>
<keyword evidence="16" id="KW-1185">Reference proteome</keyword>
<dbReference type="AlphaFoldDB" id="A0A369TLZ5"/>
<feature type="transmembrane region" description="Helical" evidence="13">
    <location>
        <begin position="142"/>
        <end position="167"/>
    </location>
</feature>
<dbReference type="RefSeq" id="WP_114510870.1">
    <property type="nucleotide sequence ID" value="NZ_QPMK01000006.1"/>
</dbReference>
<organism evidence="15 16">
    <name type="scientific">Thalassococcus profundi</name>
    <dbReference type="NCBI Taxonomy" id="2282382"/>
    <lineage>
        <taxon>Bacteria</taxon>
        <taxon>Pseudomonadati</taxon>
        <taxon>Pseudomonadota</taxon>
        <taxon>Alphaproteobacteria</taxon>
        <taxon>Rhodobacterales</taxon>
        <taxon>Roseobacteraceae</taxon>
        <taxon>Thalassococcus</taxon>
    </lineage>
</organism>
<dbReference type="PANTHER" id="PTHR30529">
    <property type="entry name" value="CYTOCHROME B561"/>
    <property type="match status" value="1"/>
</dbReference>
<evidence type="ECO:0000256" key="3">
    <source>
        <dbReference type="ARBA" id="ARBA00022448"/>
    </source>
</evidence>
<dbReference type="GO" id="GO:0022904">
    <property type="term" value="P:respiratory electron transport chain"/>
    <property type="evidence" value="ECO:0007669"/>
    <property type="project" value="InterPro"/>
</dbReference>
<evidence type="ECO:0000256" key="13">
    <source>
        <dbReference type="SAM" id="Phobius"/>
    </source>
</evidence>
<dbReference type="SUPFAM" id="SSF81342">
    <property type="entry name" value="Transmembrane di-heme cytochromes"/>
    <property type="match status" value="1"/>
</dbReference>
<gene>
    <name evidence="15" type="ORF">DU478_10265</name>
</gene>
<comment type="cofactor">
    <cofactor evidence="1">
        <name>heme b</name>
        <dbReference type="ChEBI" id="CHEBI:60344"/>
    </cofactor>
</comment>
<comment type="caution">
    <text evidence="15">The sequence shown here is derived from an EMBL/GenBank/DDBJ whole genome shotgun (WGS) entry which is preliminary data.</text>
</comment>
<evidence type="ECO:0000256" key="4">
    <source>
        <dbReference type="ARBA" id="ARBA00022475"/>
    </source>
</evidence>
<dbReference type="InterPro" id="IPR052168">
    <property type="entry name" value="Cytochrome_b561_oxidase"/>
</dbReference>
<evidence type="ECO:0000313" key="16">
    <source>
        <dbReference type="Proteomes" id="UP000253977"/>
    </source>
</evidence>
<feature type="transmembrane region" description="Helical" evidence="13">
    <location>
        <begin position="87"/>
        <end position="108"/>
    </location>
</feature>
<keyword evidence="4" id="KW-1003">Cell membrane</keyword>
<evidence type="ECO:0000256" key="8">
    <source>
        <dbReference type="ARBA" id="ARBA00022982"/>
    </source>
</evidence>
<dbReference type="Pfam" id="PF01292">
    <property type="entry name" value="Ni_hydr_CYTB"/>
    <property type="match status" value="1"/>
</dbReference>
<dbReference type="InterPro" id="IPR011577">
    <property type="entry name" value="Cyt_b561_bac/Ni-Hgenase"/>
</dbReference>
<protein>
    <submittedName>
        <fullName evidence="15">Cytochrome b</fullName>
    </submittedName>
</protein>
<name>A0A369TLZ5_9RHOB</name>
<evidence type="ECO:0000256" key="10">
    <source>
        <dbReference type="ARBA" id="ARBA00023004"/>
    </source>
</evidence>
<proteinExistence type="inferred from homology"/>
<sequence>MPDTRSTYRPPARLLHWSMAVLILATIPVGLLMTQEGLARTLQNSLYIFHKNVGVLLLILVLLRLVYRARRQPPPLPASVPDWQHRIAGLSHLALYALLVIMPVAGYIRVRAGGFPIEALDAMGVPGFVPRSDALAETAQTIHYFGGLALMALVALHIGAALHHAVIRKDGVFSRIWPPFGG</sequence>
<dbReference type="GO" id="GO:0046872">
    <property type="term" value="F:metal ion binding"/>
    <property type="evidence" value="ECO:0007669"/>
    <property type="project" value="UniProtKB-KW"/>
</dbReference>
<evidence type="ECO:0000256" key="9">
    <source>
        <dbReference type="ARBA" id="ARBA00022989"/>
    </source>
</evidence>
<keyword evidence="8" id="KW-0249">Electron transport</keyword>
<evidence type="ECO:0000256" key="5">
    <source>
        <dbReference type="ARBA" id="ARBA00022617"/>
    </source>
</evidence>
<evidence type="ECO:0000256" key="6">
    <source>
        <dbReference type="ARBA" id="ARBA00022692"/>
    </source>
</evidence>
<keyword evidence="6 13" id="KW-0812">Transmembrane</keyword>
<keyword evidence="9 13" id="KW-1133">Transmembrane helix</keyword>
<keyword evidence="3" id="KW-0813">Transport</keyword>
<evidence type="ECO:0000313" key="15">
    <source>
        <dbReference type="EMBL" id="RDD66298.1"/>
    </source>
</evidence>
<dbReference type="EMBL" id="QPMK01000006">
    <property type="protein sequence ID" value="RDD66298.1"/>
    <property type="molecule type" value="Genomic_DNA"/>
</dbReference>
<reference evidence="15 16" key="1">
    <citation type="submission" date="2018-07" db="EMBL/GenBank/DDBJ databases">
        <title>Thalassococcus profundi sp. nov., a marine bacterium isolated from deep seawater of Okinawa Trough.</title>
        <authorList>
            <person name="Yu M."/>
        </authorList>
    </citation>
    <scope>NUCLEOTIDE SEQUENCE [LARGE SCALE GENOMIC DNA]</scope>
    <source>
        <strain evidence="15 16">WRAS1</strain>
    </source>
</reference>
<feature type="transmembrane region" description="Helical" evidence="13">
    <location>
        <begin position="14"/>
        <end position="34"/>
    </location>
</feature>
<dbReference type="GO" id="GO:0020037">
    <property type="term" value="F:heme binding"/>
    <property type="evidence" value="ECO:0007669"/>
    <property type="project" value="TreeGrafter"/>
</dbReference>
<comment type="subcellular location">
    <subcellularLocation>
        <location evidence="2">Cell membrane</location>
        <topology evidence="2">Multi-pass membrane protein</topology>
    </subcellularLocation>
</comment>
<dbReference type="GO" id="GO:0005886">
    <property type="term" value="C:plasma membrane"/>
    <property type="evidence" value="ECO:0007669"/>
    <property type="project" value="UniProtKB-SubCell"/>
</dbReference>
<feature type="transmembrane region" description="Helical" evidence="13">
    <location>
        <begin position="46"/>
        <end position="67"/>
    </location>
</feature>
<dbReference type="OrthoDB" id="8156287at2"/>
<dbReference type="Proteomes" id="UP000253977">
    <property type="component" value="Unassembled WGS sequence"/>
</dbReference>
<feature type="domain" description="Cytochrome b561 bacterial/Ni-hydrogenase" evidence="14">
    <location>
        <begin position="8"/>
        <end position="178"/>
    </location>
</feature>
<keyword evidence="7" id="KW-0479">Metal-binding</keyword>
<keyword evidence="11 13" id="KW-0472">Membrane</keyword>
<dbReference type="PANTHER" id="PTHR30529:SF1">
    <property type="entry name" value="CYTOCHROME B561 HOMOLOG 2"/>
    <property type="match status" value="1"/>
</dbReference>